<comment type="caution">
    <text evidence="1">The sequence shown here is derived from an EMBL/GenBank/DDBJ whole genome shotgun (WGS) entry which is preliminary data.</text>
</comment>
<reference evidence="1" key="2">
    <citation type="submission" date="2022-10" db="EMBL/GenBank/DDBJ databases">
        <authorList>
            <person name="Kostovova I."/>
            <person name="Moravkova M."/>
            <person name="Pechar R."/>
        </authorList>
    </citation>
    <scope>NUCLEOTIDE SEQUENCE</scope>
    <source>
        <strain evidence="1">M356A</strain>
    </source>
</reference>
<gene>
    <name evidence="1" type="ORF">ODV15_07430</name>
</gene>
<proteinExistence type="predicted"/>
<reference evidence="1" key="1">
    <citation type="journal article" date="2022" name="Microorganisms">
        <title>Antibiotic Susceptibility, Resistance Gene Determinants and Corresponding Genomic Regions in Lactobacillus amylovorus Isolates Derived from Wild Boars and Domestic Pigs.</title>
        <authorList>
            <person name="Moravkova M."/>
            <person name="Kostovova I."/>
            <person name="Kavanova K."/>
            <person name="Pechar R."/>
            <person name="Stanek S."/>
            <person name="Brychta A."/>
            <person name="Zeman M."/>
            <person name="Kubasova T."/>
        </authorList>
    </citation>
    <scope>NUCLEOTIDE SEQUENCE</scope>
    <source>
        <strain evidence="1">M356A</strain>
    </source>
</reference>
<name>A0A9X3W905_LACAM</name>
<evidence type="ECO:0000313" key="1">
    <source>
        <dbReference type="EMBL" id="MDB6262378.1"/>
    </source>
</evidence>
<sequence length="113" mass="13821">MVSNYDLKRIHQALWQLDLVNDYFKRMYQAKFNRKWKIVKQDVQTELIDNTWLITGYEGMQLKNGSDVLELLYSEKEKWYLRTSPSKTAFLRNMEYQGLYKLWEECCNDLNYE</sequence>
<evidence type="ECO:0000313" key="2">
    <source>
        <dbReference type="Proteomes" id="UP001143700"/>
    </source>
</evidence>
<dbReference type="AlphaFoldDB" id="A0A9X3W905"/>
<protein>
    <submittedName>
        <fullName evidence="1">Uncharacterized protein</fullName>
    </submittedName>
</protein>
<dbReference type="EMBL" id="JAOTGU010000010">
    <property type="protein sequence ID" value="MDB6262378.1"/>
    <property type="molecule type" value="Genomic_DNA"/>
</dbReference>
<accession>A0A9X3W905</accession>
<organism evidence="1 2">
    <name type="scientific">Lactobacillus amylovorus</name>
    <dbReference type="NCBI Taxonomy" id="1604"/>
    <lineage>
        <taxon>Bacteria</taxon>
        <taxon>Bacillati</taxon>
        <taxon>Bacillota</taxon>
        <taxon>Bacilli</taxon>
        <taxon>Lactobacillales</taxon>
        <taxon>Lactobacillaceae</taxon>
        <taxon>Lactobacillus</taxon>
    </lineage>
</organism>
<dbReference type="Proteomes" id="UP001143700">
    <property type="component" value="Unassembled WGS sequence"/>
</dbReference>
<dbReference type="RefSeq" id="WP_271870264.1">
    <property type="nucleotide sequence ID" value="NZ_JAOTGU010000010.1"/>
</dbReference>